<gene>
    <name evidence="1" type="ORF">METZ01_LOCUS463235</name>
</gene>
<dbReference type="Pfam" id="PF13279">
    <property type="entry name" value="4HBT_2"/>
    <property type="match status" value="1"/>
</dbReference>
<reference evidence="1" key="1">
    <citation type="submission" date="2018-05" db="EMBL/GenBank/DDBJ databases">
        <authorList>
            <person name="Lanie J.A."/>
            <person name="Ng W.-L."/>
            <person name="Kazmierczak K.M."/>
            <person name="Andrzejewski T.M."/>
            <person name="Davidsen T.M."/>
            <person name="Wayne K.J."/>
            <person name="Tettelin H."/>
            <person name="Glass J.I."/>
            <person name="Rusch D."/>
            <person name="Podicherti R."/>
            <person name="Tsui H.-C.T."/>
            <person name="Winkler M.E."/>
        </authorList>
    </citation>
    <scope>NUCLEOTIDE SEQUENCE</scope>
</reference>
<protein>
    <recommendedName>
        <fullName evidence="2">Thioesterase domain-containing protein</fullName>
    </recommendedName>
</protein>
<sequence>MKNENLEEFEQRFEVVIELPVVWGEMDSMQHVNHTVYLKWMEAARFSYFEKIDMQEQMKQTGIGNILKSIECRYRVPLTHPDTVSVGSRLESLEEDQYVLNQEVYSHQHKRVAAEGKATMVMYDYRELQKTIIPPGLRERILAVGR</sequence>
<name>A0A383AS31_9ZZZZ</name>
<proteinExistence type="predicted"/>
<evidence type="ECO:0000313" key="1">
    <source>
        <dbReference type="EMBL" id="SVE10381.1"/>
    </source>
</evidence>
<dbReference type="AlphaFoldDB" id="A0A383AS31"/>
<dbReference type="GO" id="GO:0047617">
    <property type="term" value="F:fatty acyl-CoA hydrolase activity"/>
    <property type="evidence" value="ECO:0007669"/>
    <property type="project" value="TreeGrafter"/>
</dbReference>
<accession>A0A383AS31</accession>
<dbReference type="PANTHER" id="PTHR31793">
    <property type="entry name" value="4-HYDROXYBENZOYL-COA THIOESTERASE FAMILY MEMBER"/>
    <property type="match status" value="1"/>
</dbReference>
<dbReference type="EMBL" id="UINC01194339">
    <property type="protein sequence ID" value="SVE10381.1"/>
    <property type="molecule type" value="Genomic_DNA"/>
</dbReference>
<dbReference type="InterPro" id="IPR050563">
    <property type="entry name" value="4-hydroxybenzoyl-CoA_TE"/>
</dbReference>
<evidence type="ECO:0008006" key="2">
    <source>
        <dbReference type="Google" id="ProtNLM"/>
    </source>
</evidence>
<dbReference type="CDD" id="cd00586">
    <property type="entry name" value="4HBT"/>
    <property type="match status" value="1"/>
</dbReference>
<dbReference type="InterPro" id="IPR029069">
    <property type="entry name" value="HotDog_dom_sf"/>
</dbReference>
<organism evidence="1">
    <name type="scientific">marine metagenome</name>
    <dbReference type="NCBI Taxonomy" id="408172"/>
    <lineage>
        <taxon>unclassified sequences</taxon>
        <taxon>metagenomes</taxon>
        <taxon>ecological metagenomes</taxon>
    </lineage>
</organism>
<dbReference type="Gene3D" id="3.10.129.10">
    <property type="entry name" value="Hotdog Thioesterase"/>
    <property type="match status" value="1"/>
</dbReference>
<dbReference type="SUPFAM" id="SSF54637">
    <property type="entry name" value="Thioesterase/thiol ester dehydrase-isomerase"/>
    <property type="match status" value="1"/>
</dbReference>
<dbReference type="PANTHER" id="PTHR31793:SF39">
    <property type="entry name" value="THIOESTERASE_THIOL ESTER DEHYDRASE-ISOMERASE"/>
    <property type="match status" value="1"/>
</dbReference>